<organism evidence="10 11">
    <name type="scientific">Candidatus Obscuribacter phosphatis</name>
    <dbReference type="NCBI Taxonomy" id="1906157"/>
    <lineage>
        <taxon>Bacteria</taxon>
        <taxon>Bacillati</taxon>
        <taxon>Candidatus Melainabacteria</taxon>
        <taxon>Candidatus Obscuribacterales</taxon>
        <taxon>Candidatus Obscuribacteraceae</taxon>
        <taxon>Candidatus Obscuribacter</taxon>
    </lineage>
</organism>
<keyword evidence="5" id="KW-0665">Pyrimidine biosynthesis</keyword>
<dbReference type="InterPro" id="IPR005719">
    <property type="entry name" value="Dihydroorotate_DH_2"/>
</dbReference>
<evidence type="ECO:0000256" key="4">
    <source>
        <dbReference type="ARBA" id="ARBA00022643"/>
    </source>
</evidence>
<keyword evidence="3" id="KW-0285">Flavoprotein</keyword>
<dbReference type="NCBIfam" id="NF003652">
    <property type="entry name" value="PRK05286.2-5"/>
    <property type="match status" value="1"/>
</dbReference>
<evidence type="ECO:0000256" key="2">
    <source>
        <dbReference type="ARBA" id="ARBA00004725"/>
    </source>
</evidence>
<sequence length="362" mass="38556">MEQLLISTYESLVRPALFRMDAEEAHHLGQGLLKSMGWLFDLSGSILGVSGLCGSGASSYATFGLAGASLKNPVGLAAGFDKNGTLVDSLASLGFGFVEIGSVTARPSVGNAKPRLFRLPQDQALINRLGLNGDGAEAVADRLQACQFPIPVGLNIAKTNLPDLSMEKAAEDIAFSFKTLMHLPFAYVVINTSCPNTHEGALFACEELELILKAVSELNQGRLPVFLKISPDSPQSFLEALGKLSLRYEIRGFVIGNTTVSRQSLKTSPKVLETIGNGGLSGAPLYANTCRLVKHFASSKAGYQEIIACGGIDSASSVKEMLALGASAVELYSALVYKGPFLIYSILQELKKEGFFNNQRAK</sequence>
<dbReference type="AlphaFoldDB" id="A0A8J7PIA7"/>
<dbReference type="GO" id="GO:0006207">
    <property type="term" value="P:'de novo' pyrimidine nucleobase biosynthetic process"/>
    <property type="evidence" value="ECO:0007669"/>
    <property type="project" value="UniProtKB-UniRule"/>
</dbReference>
<comment type="cofactor">
    <cofactor evidence="1">
        <name>FMN</name>
        <dbReference type="ChEBI" id="CHEBI:58210"/>
    </cofactor>
</comment>
<dbReference type="GO" id="GO:0106430">
    <property type="term" value="F:dihydroorotate dehydrogenase (quinone) activity"/>
    <property type="evidence" value="ECO:0007669"/>
    <property type="project" value="UniProtKB-EC"/>
</dbReference>
<dbReference type="Gene3D" id="3.20.20.70">
    <property type="entry name" value="Aldolase class I"/>
    <property type="match status" value="1"/>
</dbReference>
<dbReference type="Proteomes" id="UP000664277">
    <property type="component" value="Unassembled WGS sequence"/>
</dbReference>
<evidence type="ECO:0000256" key="5">
    <source>
        <dbReference type="ARBA" id="ARBA00022975"/>
    </source>
</evidence>
<dbReference type="InterPro" id="IPR013785">
    <property type="entry name" value="Aldolase_TIM"/>
</dbReference>
<gene>
    <name evidence="10" type="ORF">J0M35_10865</name>
</gene>
<protein>
    <recommendedName>
        <fullName evidence="8">Dihydroorotate dehydrogenase (quinone)</fullName>
        <ecNumber evidence="8">1.3.5.2</ecNumber>
    </recommendedName>
</protein>
<evidence type="ECO:0000256" key="7">
    <source>
        <dbReference type="ARBA" id="ARBA00023136"/>
    </source>
</evidence>
<dbReference type="SUPFAM" id="SSF51395">
    <property type="entry name" value="FMN-linked oxidoreductases"/>
    <property type="match status" value="1"/>
</dbReference>
<accession>A0A8J7PIA7</accession>
<dbReference type="EMBL" id="JAFLCK010000014">
    <property type="protein sequence ID" value="MBN8660858.1"/>
    <property type="molecule type" value="Genomic_DNA"/>
</dbReference>
<dbReference type="EC" id="1.3.5.2" evidence="8"/>
<evidence type="ECO:0000256" key="8">
    <source>
        <dbReference type="NCBIfam" id="TIGR01036"/>
    </source>
</evidence>
<dbReference type="InterPro" id="IPR005720">
    <property type="entry name" value="Dihydroorotate_DH_cat"/>
</dbReference>
<dbReference type="GO" id="GO:0005886">
    <property type="term" value="C:plasma membrane"/>
    <property type="evidence" value="ECO:0007669"/>
    <property type="project" value="TreeGrafter"/>
</dbReference>
<dbReference type="GO" id="GO:0005737">
    <property type="term" value="C:cytoplasm"/>
    <property type="evidence" value="ECO:0007669"/>
    <property type="project" value="InterPro"/>
</dbReference>
<dbReference type="PANTHER" id="PTHR48109:SF4">
    <property type="entry name" value="DIHYDROOROTATE DEHYDROGENASE (QUINONE), MITOCHONDRIAL"/>
    <property type="match status" value="1"/>
</dbReference>
<evidence type="ECO:0000256" key="6">
    <source>
        <dbReference type="ARBA" id="ARBA00023002"/>
    </source>
</evidence>
<dbReference type="CDD" id="cd04738">
    <property type="entry name" value="DHOD_2_like"/>
    <property type="match status" value="1"/>
</dbReference>
<evidence type="ECO:0000256" key="3">
    <source>
        <dbReference type="ARBA" id="ARBA00022630"/>
    </source>
</evidence>
<evidence type="ECO:0000259" key="9">
    <source>
        <dbReference type="Pfam" id="PF01180"/>
    </source>
</evidence>
<reference evidence="10" key="1">
    <citation type="submission" date="2021-02" db="EMBL/GenBank/DDBJ databases">
        <title>Genome-Resolved Metagenomics of a Microbial Community Performing Photosynthetic Biological Nutrient Removal.</title>
        <authorList>
            <person name="Mcdaniel E.A."/>
        </authorList>
    </citation>
    <scope>NUCLEOTIDE SEQUENCE</scope>
    <source>
        <strain evidence="10">UWPOB_OBS1</strain>
    </source>
</reference>
<comment type="caution">
    <text evidence="10">The sequence shown here is derived from an EMBL/GenBank/DDBJ whole genome shotgun (WGS) entry which is preliminary data.</text>
</comment>
<dbReference type="InterPro" id="IPR050074">
    <property type="entry name" value="DHO_dehydrogenase"/>
</dbReference>
<keyword evidence="7" id="KW-0472">Membrane</keyword>
<dbReference type="PANTHER" id="PTHR48109">
    <property type="entry name" value="DIHYDROOROTATE DEHYDROGENASE (QUINONE), MITOCHONDRIAL-RELATED"/>
    <property type="match status" value="1"/>
</dbReference>
<keyword evidence="4" id="KW-0288">FMN</keyword>
<dbReference type="NCBIfam" id="TIGR01036">
    <property type="entry name" value="pyrD_sub2"/>
    <property type="match status" value="1"/>
</dbReference>
<evidence type="ECO:0000313" key="11">
    <source>
        <dbReference type="Proteomes" id="UP000664277"/>
    </source>
</evidence>
<keyword evidence="6 10" id="KW-0560">Oxidoreductase</keyword>
<name>A0A8J7PIA7_9BACT</name>
<dbReference type="Pfam" id="PF01180">
    <property type="entry name" value="DHO_dh"/>
    <property type="match status" value="1"/>
</dbReference>
<dbReference type="GO" id="GO:0009220">
    <property type="term" value="P:pyrimidine ribonucleotide biosynthetic process"/>
    <property type="evidence" value="ECO:0007669"/>
    <property type="project" value="UniProtKB-UniRule"/>
</dbReference>
<evidence type="ECO:0000256" key="1">
    <source>
        <dbReference type="ARBA" id="ARBA00001917"/>
    </source>
</evidence>
<comment type="pathway">
    <text evidence="2">Pyrimidine metabolism; UMP biosynthesis via de novo pathway.</text>
</comment>
<proteinExistence type="predicted"/>
<feature type="domain" description="Dihydroorotate dehydrogenase catalytic" evidence="9">
    <location>
        <begin position="65"/>
        <end position="352"/>
    </location>
</feature>
<evidence type="ECO:0000313" key="10">
    <source>
        <dbReference type="EMBL" id="MBN8660858.1"/>
    </source>
</evidence>